<dbReference type="Pfam" id="PF00387">
    <property type="entry name" value="PI-PLC-Y"/>
    <property type="match status" value="1"/>
</dbReference>
<dbReference type="InterPro" id="IPR001711">
    <property type="entry name" value="PLipase_C_Pinositol-sp_Y"/>
</dbReference>
<dbReference type="GeneID" id="8854805"/>
<dbReference type="SMART" id="SM00148">
    <property type="entry name" value="PLCXc"/>
    <property type="match status" value="1"/>
</dbReference>
<accession>D2VS67</accession>
<keyword evidence="3 5" id="KW-0442">Lipid degradation</keyword>
<dbReference type="GO" id="GO:0004435">
    <property type="term" value="F:phosphatidylinositol-4,5-bisphosphate phospholipase C activity"/>
    <property type="evidence" value="ECO:0007669"/>
    <property type="project" value="UniProtKB-EC"/>
</dbReference>
<dbReference type="AlphaFoldDB" id="D2VS67"/>
<proteinExistence type="predicted"/>
<evidence type="ECO:0000256" key="3">
    <source>
        <dbReference type="ARBA" id="ARBA00022963"/>
    </source>
</evidence>
<dbReference type="eggNOG" id="KOG0169">
    <property type="taxonomic scope" value="Eukaryota"/>
</dbReference>
<dbReference type="GO" id="GO:0051209">
    <property type="term" value="P:release of sequestered calcium ion into cytosol"/>
    <property type="evidence" value="ECO:0007669"/>
    <property type="project" value="TreeGrafter"/>
</dbReference>
<dbReference type="InterPro" id="IPR000909">
    <property type="entry name" value="PLipase_C_PInositol-sp_X_dom"/>
</dbReference>
<keyword evidence="2 5" id="KW-0378">Hydrolase</keyword>
<protein>
    <recommendedName>
        <fullName evidence="1 5">Phosphoinositide phospholipase C</fullName>
        <ecNumber evidence="1 5">3.1.4.11</ecNumber>
    </recommendedName>
</protein>
<dbReference type="InterPro" id="IPR017946">
    <property type="entry name" value="PLC-like_Pdiesterase_TIM-brl"/>
</dbReference>
<dbReference type="GO" id="GO:0046488">
    <property type="term" value="P:phosphatidylinositol metabolic process"/>
    <property type="evidence" value="ECO:0007669"/>
    <property type="project" value="TreeGrafter"/>
</dbReference>
<dbReference type="SMART" id="SM00149">
    <property type="entry name" value="PLCYc"/>
    <property type="match status" value="1"/>
</dbReference>
<evidence type="ECO:0000313" key="8">
    <source>
        <dbReference type="EMBL" id="EFC40287.1"/>
    </source>
</evidence>
<evidence type="ECO:0000256" key="5">
    <source>
        <dbReference type="RuleBase" id="RU361133"/>
    </source>
</evidence>
<dbReference type="PANTHER" id="PTHR10336">
    <property type="entry name" value="PHOSPHOINOSITIDE-SPECIFIC PHOSPHOLIPASE C FAMILY PROTEIN"/>
    <property type="match status" value="1"/>
</dbReference>
<dbReference type="Pfam" id="PF00388">
    <property type="entry name" value="PI-PLC-X"/>
    <property type="match status" value="1"/>
</dbReference>
<dbReference type="PANTHER" id="PTHR10336:SF36">
    <property type="entry name" value="1-PHOSPHATIDYLINOSITOL 4,5-BISPHOSPHATE PHOSPHODIESTERASE BETA-4"/>
    <property type="match status" value="1"/>
</dbReference>
<keyword evidence="9" id="KW-1185">Reference proteome</keyword>
<dbReference type="InParanoid" id="D2VS67"/>
<feature type="domain" description="PI-PLC Y-box" evidence="7">
    <location>
        <begin position="554"/>
        <end position="663"/>
    </location>
</feature>
<evidence type="ECO:0000313" key="9">
    <source>
        <dbReference type="Proteomes" id="UP000006671"/>
    </source>
</evidence>
<dbReference type="OMA" id="FCDQFLR"/>
<evidence type="ECO:0000259" key="7">
    <source>
        <dbReference type="PROSITE" id="PS50008"/>
    </source>
</evidence>
<dbReference type="Proteomes" id="UP000006671">
    <property type="component" value="Unassembled WGS sequence"/>
</dbReference>
<dbReference type="EMBL" id="GG738893">
    <property type="protein sequence ID" value="EFC40287.1"/>
    <property type="molecule type" value="Genomic_DNA"/>
</dbReference>
<dbReference type="InterPro" id="IPR001192">
    <property type="entry name" value="PI-PLC_fam"/>
</dbReference>
<dbReference type="PROSITE" id="PS50007">
    <property type="entry name" value="PIPLC_X_DOMAIN"/>
    <property type="match status" value="1"/>
</dbReference>
<name>D2VS67_NAEGR</name>
<dbReference type="CDD" id="cd08558">
    <property type="entry name" value="PI-PLCc_eukaryota"/>
    <property type="match status" value="1"/>
</dbReference>
<keyword evidence="4 5" id="KW-0443">Lipid metabolism</keyword>
<dbReference type="PROSITE" id="PS50008">
    <property type="entry name" value="PIPLC_Y_DOMAIN"/>
    <property type="match status" value="1"/>
</dbReference>
<dbReference type="EC" id="3.1.4.11" evidence="1 5"/>
<reference evidence="8 9" key="1">
    <citation type="journal article" date="2010" name="Cell">
        <title>The genome of Naegleria gruberi illuminates early eukaryotic versatility.</title>
        <authorList>
            <person name="Fritz-Laylin L.K."/>
            <person name="Prochnik S.E."/>
            <person name="Ginger M.L."/>
            <person name="Dacks J.B."/>
            <person name="Carpenter M.L."/>
            <person name="Field M.C."/>
            <person name="Kuo A."/>
            <person name="Paredez A."/>
            <person name="Chapman J."/>
            <person name="Pham J."/>
            <person name="Shu S."/>
            <person name="Neupane R."/>
            <person name="Cipriano M."/>
            <person name="Mancuso J."/>
            <person name="Tu H."/>
            <person name="Salamov A."/>
            <person name="Lindquist E."/>
            <person name="Shapiro H."/>
            <person name="Lucas S."/>
            <person name="Grigoriev I.V."/>
            <person name="Cande W.Z."/>
            <person name="Fulton C."/>
            <person name="Rokhsar D.S."/>
            <person name="Dawson S.C."/>
        </authorList>
    </citation>
    <scope>NUCLEOTIDE SEQUENCE [LARGE SCALE GENOMIC DNA]</scope>
    <source>
        <strain evidence="8 9">NEG-M</strain>
    </source>
</reference>
<feature type="region of interest" description="Disordered" evidence="6">
    <location>
        <begin position="1"/>
        <end position="25"/>
    </location>
</feature>
<gene>
    <name evidence="8" type="ORF">NAEGRDRAFT_59073</name>
</gene>
<comment type="catalytic activity">
    <reaction evidence="5">
        <text>a 1,2-diacyl-sn-glycero-3-phospho-(1D-myo-inositol-4,5-bisphosphate) + H2O = 1D-myo-inositol 1,4,5-trisphosphate + a 1,2-diacyl-sn-glycerol + H(+)</text>
        <dbReference type="Rhea" id="RHEA:33179"/>
        <dbReference type="ChEBI" id="CHEBI:15377"/>
        <dbReference type="ChEBI" id="CHEBI:15378"/>
        <dbReference type="ChEBI" id="CHEBI:17815"/>
        <dbReference type="ChEBI" id="CHEBI:58456"/>
        <dbReference type="ChEBI" id="CHEBI:203600"/>
        <dbReference type="EC" id="3.1.4.11"/>
    </reaction>
</comment>
<dbReference type="OrthoDB" id="269822at2759"/>
<evidence type="ECO:0000256" key="2">
    <source>
        <dbReference type="ARBA" id="ARBA00022801"/>
    </source>
</evidence>
<dbReference type="SUPFAM" id="SSF51695">
    <property type="entry name" value="PLC-like phosphodiesterases"/>
    <property type="match status" value="1"/>
</dbReference>
<dbReference type="PRINTS" id="PR00390">
    <property type="entry name" value="PHPHLIPASEC"/>
</dbReference>
<dbReference type="GO" id="GO:0048015">
    <property type="term" value="P:phosphatidylinositol-mediated signaling"/>
    <property type="evidence" value="ECO:0007669"/>
    <property type="project" value="TreeGrafter"/>
</dbReference>
<dbReference type="SUPFAM" id="SSF47473">
    <property type="entry name" value="EF-hand"/>
    <property type="match status" value="1"/>
</dbReference>
<sequence length="812" mass="93867">MIQQDLIASEQENNQDKIEHEAPSNNSVTNFGLECLGRDYYISEKYCKINEANNNSEKKIIDWKSIPKFEKKPKLDYFYILKEMEDFVEELDEKCSLEFSCKLEQFSTHINMIQKGLERIIRTMNDFFSLHSNYKRGDLEKTFNNLILILTSLTDLTKDYMSERMKSDLIVSKYGEMASRNTVDSEQLQESTHFQLISNILQEQVLSLQSKIMQYGFGVFVGVDSIYSTYKVQFDRLMRFFTSEEILPDESWDSSCFVDKKTLEMLKYLFNKYSHGKDVMSIEELREFFSQEQQDELPNNINRDSIDFQQFISILLTTSFMKLEEFEDDLPLSDYLISSSHNTYLEGNQLTSESSKKAYIDCLKANCRCIEIDCWDGPNGEPIVYHGWTLTSKITLKEALEGIKQYSFHTTDYPLIISLEIHCNFDQQKKIAQHLKDAFGEKIIAPSELSNTEQLPKLSECRGKVLLQGELAKLENKLRQVEVDIVSDIFFEKNISHNEFDPPELVWARNVIPNINIDEKFVVEKMDESMKTLDTTFPTMQPDKDKIGQWTKELYDLLFFKSVVDVHHEYPEETSQIHKMINLSEGMGLTHIIKKGSHFFKHNETLMTRIYPKATRVFSTNFSPVMYWAAGCQIVSLNYQFCDQFLRINNALFSSNPSGYVPKAKLDETTPFKNVKIEVIDFIPAKSTLQKVNQLSIGVIETGSLSVSNKKIYSNLVKVLKDSLNGETALTSKQTINAPLDDKKSIISFGLFKKKNPLIRPFSTLFRLGNFECVGYSSLLTHQLLPGFRFLPMRNYEGQIVGGFLVHITKQS</sequence>
<evidence type="ECO:0000256" key="6">
    <source>
        <dbReference type="SAM" id="MobiDB-lite"/>
    </source>
</evidence>
<dbReference type="InterPro" id="IPR011992">
    <property type="entry name" value="EF-hand-dom_pair"/>
</dbReference>
<dbReference type="Gene3D" id="3.20.20.190">
    <property type="entry name" value="Phosphatidylinositol (PI) phosphodiesterase"/>
    <property type="match status" value="2"/>
</dbReference>
<evidence type="ECO:0000256" key="4">
    <source>
        <dbReference type="ARBA" id="ARBA00023098"/>
    </source>
</evidence>
<dbReference type="KEGG" id="ngr:NAEGRDRAFT_59073"/>
<dbReference type="RefSeq" id="XP_002673031.1">
    <property type="nucleotide sequence ID" value="XM_002672985.1"/>
</dbReference>
<dbReference type="VEuPathDB" id="AmoebaDB:NAEGRDRAFT_59073"/>
<evidence type="ECO:0000256" key="1">
    <source>
        <dbReference type="ARBA" id="ARBA00012368"/>
    </source>
</evidence>
<dbReference type="STRING" id="5762.D2VS67"/>
<dbReference type="GO" id="GO:0016042">
    <property type="term" value="P:lipid catabolic process"/>
    <property type="evidence" value="ECO:0007669"/>
    <property type="project" value="UniProtKB-KW"/>
</dbReference>
<organism evidence="9">
    <name type="scientific">Naegleria gruberi</name>
    <name type="common">Amoeba</name>
    <dbReference type="NCBI Taxonomy" id="5762"/>
    <lineage>
        <taxon>Eukaryota</taxon>
        <taxon>Discoba</taxon>
        <taxon>Heterolobosea</taxon>
        <taxon>Tetramitia</taxon>
        <taxon>Eutetramitia</taxon>
        <taxon>Vahlkampfiidae</taxon>
        <taxon>Naegleria</taxon>
    </lineage>
</organism>